<accession>A0ABQ1JUC6</accession>
<organism evidence="5 6">
    <name type="scientific">Flavobacterium suaedae</name>
    <dbReference type="NCBI Taxonomy" id="1767027"/>
    <lineage>
        <taxon>Bacteria</taxon>
        <taxon>Pseudomonadati</taxon>
        <taxon>Bacteroidota</taxon>
        <taxon>Flavobacteriia</taxon>
        <taxon>Flavobacteriales</taxon>
        <taxon>Flavobacteriaceae</taxon>
        <taxon>Flavobacterium</taxon>
    </lineage>
</organism>
<dbReference type="PROSITE" id="PS51841">
    <property type="entry name" value="LTD"/>
    <property type="match status" value="1"/>
</dbReference>
<evidence type="ECO:0008006" key="7">
    <source>
        <dbReference type="Google" id="ProtNLM"/>
    </source>
</evidence>
<gene>
    <name evidence="5" type="ORF">GCM10007424_14630</name>
</gene>
<dbReference type="InterPro" id="IPR013783">
    <property type="entry name" value="Ig-like_fold"/>
</dbReference>
<dbReference type="InterPro" id="IPR003961">
    <property type="entry name" value="FN3_dom"/>
</dbReference>
<sequence length="1446" mass="151427">MVKNLQSSLQGILTLALIMLTAISYSQTAPVASAATDVVPNGFTANWAPVTGATGYYLDISESDTFGTGLVSDNLFISEYGEGSGGSKKYIEIYNGTGAPVDLSNYQLWRVSNGGTWTEDTHEFSSIIIPDGGTYVVANNASDNPVADDYDTGFMSHNGDDAVGLAWNGGNGNTFNLIDAIGTDGPDPGSAFAVAGVSDATKDHIIIRKSSVLNPTTDWAASAGTNATDSEWIVSSFTYNSTAQTTDLGSHTFDYGFTPSFVEGYDSFDVGNATFYTVTGLEEGTTYYYRVRAYTDTDVSDNSNTITVTTDVCGTVAQPTVSPLSLCGTPTVADLTVDSGENIQWYAAETGGEALATDVVVTTGVYYASQTVFSCESDRVAVPVILSPLPAAPAATSQSFCGDTTVEDLEVTGAAYSQIIFTDNFTDLSNWNVIDVAGDDFWEISSTGDPANAPYAGINGFQEVNEDWLVSNPIAISAEATDATISFINASNYDGPDLEVFYTNNYTGDVTTTSWETLSPTLSSGGWNWAASGDLDVSGAIGSNLVIAFKYTSATGIGNAKAWQIDDVEVTVNAPNLIWYDADENILAATDALSTGTYYVSQINDNGCESEKTTVEVTVNPIPDVPTVTTLSFCGATTVTELDATVEGTTLWYADDTTTTVLASDADITTGTYYVSQIAEGCESERTAVDVTVNPIPEAPTADAMAFCGSALVSDLEVTSGENLNWYDAETSGDALAMDAEVMTATYYVSQTSTEGCESARTAVEVAVNPIPGAPTVTETVQTFCGEATLADIATDGENVTWYDAPAAGNAMESDMALTAGTTIYYASQTVNDCESTERTAVAVVLNITAAPEVENLTFCGLTTVADLTVTSGTNLNWYNVTTEGEALASDAEVTTGTYYVSQTVNECESERAMVEVVVNDIPDAPTADAQLFCGLTTVSDLVVTSGENIQWYATENGGTVLSVNEIVSTGTYYASQMVNDCESERTAVSITVNPIPNAPGATPLEFCGTATAADLTATVEGAAIWYADETTDVTLPVDTELVTGSYYVSQIVDGCESERTMVAVTVYDIPEAPTADAMTFCGSAVVSDLMATGDNVQWYAAETGGDALAMDAEVTTGTYYVSQTVNICESERTAVAITVNAIPDAPTADVMAFCGSAVVSNLMATGDNVQWYAAETGGDALAMDAEVMTGTYYASQTVNGCESARTAVAITVNAIPDAPTADAMAFCGSAMVSDLMATGDNVQWYAAETGGDALATDAEVMTGTYYVSQTVNGCESARTSVDVTVTVVAMPVGEATHEFEVGSGETIADLDVTGNDIVWYSNAELTTMIETTTVLVDGTTYYAVATDGVCTSEALAVTAEEILANGGFKAVKFTYHPNPVDNVLNVECSNTIQSVAVYNLLGQSVLTTNADANTVKVDMSSLSAGTYIVRATSGNKVETFKVVKN</sequence>
<evidence type="ECO:0000259" key="3">
    <source>
        <dbReference type="PROSITE" id="PS50853"/>
    </source>
</evidence>
<dbReference type="Pfam" id="PF00932">
    <property type="entry name" value="LTD"/>
    <property type="match status" value="1"/>
</dbReference>
<dbReference type="NCBIfam" id="TIGR04183">
    <property type="entry name" value="Por_Secre_tail"/>
    <property type="match status" value="1"/>
</dbReference>
<evidence type="ECO:0000259" key="4">
    <source>
        <dbReference type="PROSITE" id="PS51841"/>
    </source>
</evidence>
<protein>
    <recommendedName>
        <fullName evidence="7">T9SS type A sorting domain-containing protein</fullName>
    </recommendedName>
</protein>
<keyword evidence="6" id="KW-1185">Reference proteome</keyword>
<name>A0ABQ1JUC6_9FLAO</name>
<dbReference type="Pfam" id="PF19081">
    <property type="entry name" value="Ig_7"/>
    <property type="match status" value="8"/>
</dbReference>
<dbReference type="SMART" id="SM00060">
    <property type="entry name" value="FN3"/>
    <property type="match status" value="1"/>
</dbReference>
<keyword evidence="1 2" id="KW-0732">Signal</keyword>
<feature type="signal peptide" evidence="2">
    <location>
        <begin position="1"/>
        <end position="28"/>
    </location>
</feature>
<evidence type="ECO:0000256" key="2">
    <source>
        <dbReference type="SAM" id="SignalP"/>
    </source>
</evidence>
<dbReference type="PROSITE" id="PS50853">
    <property type="entry name" value="FN3"/>
    <property type="match status" value="1"/>
</dbReference>
<dbReference type="Gene3D" id="2.60.40.1260">
    <property type="entry name" value="Lamin Tail domain"/>
    <property type="match status" value="1"/>
</dbReference>
<dbReference type="InterPro" id="IPR001322">
    <property type="entry name" value="Lamin_tail_dom"/>
</dbReference>
<dbReference type="InterPro" id="IPR036116">
    <property type="entry name" value="FN3_sf"/>
</dbReference>
<dbReference type="CDD" id="cd00063">
    <property type="entry name" value="FN3"/>
    <property type="match status" value="1"/>
</dbReference>
<dbReference type="EMBL" id="BMJE01000003">
    <property type="protein sequence ID" value="GGB75754.1"/>
    <property type="molecule type" value="Genomic_DNA"/>
</dbReference>
<reference evidence="6" key="1">
    <citation type="journal article" date="2019" name="Int. J. Syst. Evol. Microbiol.">
        <title>The Global Catalogue of Microorganisms (GCM) 10K type strain sequencing project: providing services to taxonomists for standard genome sequencing and annotation.</title>
        <authorList>
            <consortium name="The Broad Institute Genomics Platform"/>
            <consortium name="The Broad Institute Genome Sequencing Center for Infectious Disease"/>
            <person name="Wu L."/>
            <person name="Ma J."/>
        </authorList>
    </citation>
    <scope>NUCLEOTIDE SEQUENCE [LARGE SCALE GENOMIC DNA]</scope>
    <source>
        <strain evidence="6">CGMCC 1.15461</strain>
    </source>
</reference>
<feature type="domain" description="Fibronectin type-III" evidence="3">
    <location>
        <begin position="215"/>
        <end position="313"/>
    </location>
</feature>
<evidence type="ECO:0000256" key="1">
    <source>
        <dbReference type="ARBA" id="ARBA00022729"/>
    </source>
</evidence>
<evidence type="ECO:0000313" key="6">
    <source>
        <dbReference type="Proteomes" id="UP000615760"/>
    </source>
</evidence>
<proteinExistence type="predicted"/>
<comment type="caution">
    <text evidence="5">The sequence shown here is derived from an EMBL/GenBank/DDBJ whole genome shotgun (WGS) entry which is preliminary data.</text>
</comment>
<dbReference type="Proteomes" id="UP000615760">
    <property type="component" value="Unassembled WGS sequence"/>
</dbReference>
<feature type="chain" id="PRO_5045983092" description="T9SS type A sorting domain-containing protein" evidence="2">
    <location>
        <begin position="29"/>
        <end position="1446"/>
    </location>
</feature>
<feature type="domain" description="LTD" evidence="4">
    <location>
        <begin position="62"/>
        <end position="187"/>
    </location>
</feature>
<dbReference type="SUPFAM" id="SSF49265">
    <property type="entry name" value="Fibronectin type III"/>
    <property type="match status" value="1"/>
</dbReference>
<dbReference type="InterPro" id="IPR044023">
    <property type="entry name" value="Ig_7"/>
</dbReference>
<evidence type="ECO:0000313" key="5">
    <source>
        <dbReference type="EMBL" id="GGB75754.1"/>
    </source>
</evidence>
<dbReference type="InterPro" id="IPR036415">
    <property type="entry name" value="Lamin_tail_dom_sf"/>
</dbReference>
<dbReference type="Pfam" id="PF18962">
    <property type="entry name" value="Por_Secre_tail"/>
    <property type="match status" value="1"/>
</dbReference>
<dbReference type="Gene3D" id="2.60.40.10">
    <property type="entry name" value="Immunoglobulins"/>
    <property type="match status" value="1"/>
</dbReference>
<dbReference type="SUPFAM" id="SSF74853">
    <property type="entry name" value="Lamin A/C globular tail domain"/>
    <property type="match status" value="1"/>
</dbReference>
<dbReference type="InterPro" id="IPR026444">
    <property type="entry name" value="Secre_tail"/>
</dbReference>
<dbReference type="RefSeq" id="WP_188620601.1">
    <property type="nucleotide sequence ID" value="NZ_BMJE01000003.1"/>
</dbReference>